<organism evidence="2 3">
    <name type="scientific">Actinomadura meridiana</name>
    <dbReference type="NCBI Taxonomy" id="559626"/>
    <lineage>
        <taxon>Bacteria</taxon>
        <taxon>Bacillati</taxon>
        <taxon>Actinomycetota</taxon>
        <taxon>Actinomycetes</taxon>
        <taxon>Streptosporangiales</taxon>
        <taxon>Thermomonosporaceae</taxon>
        <taxon>Actinomadura</taxon>
    </lineage>
</organism>
<dbReference type="EMBL" id="BAABAS010000033">
    <property type="protein sequence ID" value="GAA4242459.1"/>
    <property type="molecule type" value="Genomic_DNA"/>
</dbReference>
<proteinExistence type="predicted"/>
<protein>
    <submittedName>
        <fullName evidence="2">Uncharacterized protein</fullName>
    </submittedName>
</protein>
<reference evidence="3" key="1">
    <citation type="journal article" date="2019" name="Int. J. Syst. Evol. Microbiol.">
        <title>The Global Catalogue of Microorganisms (GCM) 10K type strain sequencing project: providing services to taxonomists for standard genome sequencing and annotation.</title>
        <authorList>
            <consortium name="The Broad Institute Genomics Platform"/>
            <consortium name="The Broad Institute Genome Sequencing Center for Infectious Disease"/>
            <person name="Wu L."/>
            <person name="Ma J."/>
        </authorList>
    </citation>
    <scope>NUCLEOTIDE SEQUENCE [LARGE SCALE GENOMIC DNA]</scope>
    <source>
        <strain evidence="3">JCM 17440</strain>
    </source>
</reference>
<evidence type="ECO:0000313" key="2">
    <source>
        <dbReference type="EMBL" id="GAA4242459.1"/>
    </source>
</evidence>
<dbReference type="Proteomes" id="UP001501710">
    <property type="component" value="Unassembled WGS sequence"/>
</dbReference>
<comment type="caution">
    <text evidence="2">The sequence shown here is derived from an EMBL/GenBank/DDBJ whole genome shotgun (WGS) entry which is preliminary data.</text>
</comment>
<feature type="region of interest" description="Disordered" evidence="1">
    <location>
        <begin position="32"/>
        <end position="52"/>
    </location>
</feature>
<evidence type="ECO:0000313" key="3">
    <source>
        <dbReference type="Proteomes" id="UP001501710"/>
    </source>
</evidence>
<accession>A0ABP8CR82</accession>
<sequence>MATGAAAPRTYVLSSWARANTIALAAAPLEVGVEGRGPAEDQTASDTEEGPHGRIAVAWLLLDDEARRS</sequence>
<name>A0ABP8CR82_9ACTN</name>
<keyword evidence="3" id="KW-1185">Reference proteome</keyword>
<evidence type="ECO:0000256" key="1">
    <source>
        <dbReference type="SAM" id="MobiDB-lite"/>
    </source>
</evidence>
<gene>
    <name evidence="2" type="ORF">GCM10022254_75540</name>
</gene>